<evidence type="ECO:0000313" key="4">
    <source>
        <dbReference type="Proteomes" id="UP000077037"/>
    </source>
</evidence>
<proteinExistence type="inferred from homology"/>
<evidence type="ECO:0000256" key="2">
    <source>
        <dbReference type="SAM" id="SignalP"/>
    </source>
</evidence>
<accession>A0A157QXX8</accession>
<protein>
    <submittedName>
        <fullName evidence="3">Putattive exported protein</fullName>
    </submittedName>
</protein>
<organism evidence="3 4">
    <name type="scientific">Bordetella ansorpii</name>
    <dbReference type="NCBI Taxonomy" id="288768"/>
    <lineage>
        <taxon>Bacteria</taxon>
        <taxon>Pseudomonadati</taxon>
        <taxon>Pseudomonadota</taxon>
        <taxon>Betaproteobacteria</taxon>
        <taxon>Burkholderiales</taxon>
        <taxon>Alcaligenaceae</taxon>
        <taxon>Bordetella</taxon>
    </lineage>
</organism>
<dbReference type="Gene3D" id="3.40.190.10">
    <property type="entry name" value="Periplasmic binding protein-like II"/>
    <property type="match status" value="1"/>
</dbReference>
<evidence type="ECO:0000313" key="3">
    <source>
        <dbReference type="EMBL" id="SAI50765.1"/>
    </source>
</evidence>
<dbReference type="Proteomes" id="UP000077037">
    <property type="component" value="Unassembled WGS sequence"/>
</dbReference>
<dbReference type="PROSITE" id="PS51257">
    <property type="entry name" value="PROKAR_LIPOPROTEIN"/>
    <property type="match status" value="1"/>
</dbReference>
<feature type="signal peptide" evidence="2">
    <location>
        <begin position="1"/>
        <end position="22"/>
    </location>
</feature>
<dbReference type="OrthoDB" id="5171643at2"/>
<keyword evidence="2" id="KW-0732">Signal</keyword>
<dbReference type="PIRSF" id="PIRSF017082">
    <property type="entry name" value="YflP"/>
    <property type="match status" value="1"/>
</dbReference>
<name>A0A157QXX8_9BORD</name>
<dbReference type="RefSeq" id="WP_066418526.1">
    <property type="nucleotide sequence ID" value="NZ_FKBS01000025.1"/>
</dbReference>
<gene>
    <name evidence="3" type="ORF">SAMEA1982600_04208</name>
</gene>
<dbReference type="CDD" id="cd07012">
    <property type="entry name" value="PBP2_Bug_TTT"/>
    <property type="match status" value="1"/>
</dbReference>
<sequence length="321" mass="34070">MWKRHLALAVLSGACLNVQAQADYPNKAIELVVPFAPGGTVNLTARMLATRMSEALKQPVIVENKPGAGGNIGAGYAAKARGDGYTLLYATMGNQVIQPLVSRNLPYSPSRDFVPIALFATVPNVLAVSADIPAKTIGELVQYARQNPGELNMGSAGIGSVNHMVGELFMYRAGVKFSHVPYKGAGPAATDLLAGQIQVLFVNLPTVQPYLKSGKIRILGVASDKRATSMPDVPTFAEAGVKGAETESWSALMAPASTPPTVVQTLQETVTAITRDPAFVKMLEEQGAQPLAGGGQELRALIEADTRRWQEVVRHADIQLD</sequence>
<dbReference type="PANTHER" id="PTHR42928">
    <property type="entry name" value="TRICARBOXYLATE-BINDING PROTEIN"/>
    <property type="match status" value="1"/>
</dbReference>
<reference evidence="3 4" key="1">
    <citation type="submission" date="2016-03" db="EMBL/GenBank/DDBJ databases">
        <authorList>
            <consortium name="Pathogen Informatics"/>
        </authorList>
    </citation>
    <scope>NUCLEOTIDE SEQUENCE [LARGE SCALE GENOMIC DNA]</scope>
    <source>
        <strain evidence="3 4">NCTC13364</strain>
    </source>
</reference>
<dbReference type="Gene3D" id="3.40.190.150">
    <property type="entry name" value="Bordetella uptake gene, domain 1"/>
    <property type="match status" value="1"/>
</dbReference>
<dbReference type="EMBL" id="FKBS01000025">
    <property type="protein sequence ID" value="SAI50765.1"/>
    <property type="molecule type" value="Genomic_DNA"/>
</dbReference>
<dbReference type="AlphaFoldDB" id="A0A157QXX8"/>
<evidence type="ECO:0000256" key="1">
    <source>
        <dbReference type="ARBA" id="ARBA00006987"/>
    </source>
</evidence>
<dbReference type="PANTHER" id="PTHR42928:SF5">
    <property type="entry name" value="BLR1237 PROTEIN"/>
    <property type="match status" value="1"/>
</dbReference>
<dbReference type="Pfam" id="PF03401">
    <property type="entry name" value="TctC"/>
    <property type="match status" value="1"/>
</dbReference>
<comment type="similarity">
    <text evidence="1">Belongs to the UPF0065 (bug) family.</text>
</comment>
<dbReference type="InterPro" id="IPR005064">
    <property type="entry name" value="BUG"/>
</dbReference>
<dbReference type="SUPFAM" id="SSF53850">
    <property type="entry name" value="Periplasmic binding protein-like II"/>
    <property type="match status" value="1"/>
</dbReference>
<dbReference type="InterPro" id="IPR042100">
    <property type="entry name" value="Bug_dom1"/>
</dbReference>
<feature type="chain" id="PRO_5007615442" evidence="2">
    <location>
        <begin position="23"/>
        <end position="321"/>
    </location>
</feature>